<sequence length="834" mass="89631">MSIITAVVLVASLVALGALARPLGRWLRLPASIVLAAGGIALGVVSLHSLNHPGAILPAELSEQLLGLSVGSSLFLYVFLPTLIFQGALGVDMHRVREDLLPILIMALVAVVVATFGIGLALWPLAGVPLLACLLLGALVATTDPVAVIAIFREVGAPERLTRLVEGESLFNDAAAISLFLIFTAAIVAPHTLSVGGVLASLLLLPLGGAMVGAGVAMIFLLLARLLIDDRVSVVSLSLAVPFISFFLAEDVLGVSGVIAVVFAGVTLATLTPGRIAERTWRHLTDTWEQLASFAAILIFVLTSLRVPELVEGADATDLLLLAVVFVAALLSRALIIFGLFPLLARLRLSEGISKTYGTVMLWGGLRGSMTLALALAITENPAIPRPIAAFVATLATGFTLLTLFVQGTTLRLLIQRLHLNVLSGIDRAVRDLALKATVEKVEDLARALALRFRSEQARADAAYIGFDEPVEQGGSVSTRDLTPEEKLTLALVTLTARQREVVLSQFAEGRMSPGIARQLASEARRRLDAVRLAGEEGYRKANGAEIGFDRLDRLSLALQRRTGISRPMSRRLADRFERLVALSLVIDRLTLYARAELRPLLGAEPVEAAIAILSERQSLLEREISALRLQYPQYVEKLEGWIVARAAHAFQAGEIDRLHQAGVISEEVARSLLGELDGDGAVSASSPPLDLELDTMRLIERCDLFSDLSEADRKDLARFLRAYFVAPGEPVIRIGERGDAAFFIASGAMEVETGNARFRLGSGDVFGEMALVFNLPRQADVNAIAYSSLLRLSAQDFERFLARHPQLRSSIEAIARRRLALNESNAAEPVVAE</sequence>
<dbReference type="InterPro" id="IPR000595">
    <property type="entry name" value="cNMP-bd_dom"/>
</dbReference>
<dbReference type="Gene3D" id="2.60.120.10">
    <property type="entry name" value="Jelly Rolls"/>
    <property type="match status" value="1"/>
</dbReference>
<dbReference type="EMBL" id="FWXR01000004">
    <property type="protein sequence ID" value="SMC59024.1"/>
    <property type="molecule type" value="Genomic_DNA"/>
</dbReference>
<gene>
    <name evidence="12" type="ORF">SAMN06297251_104119</name>
</gene>
<dbReference type="GO" id="GO:0015386">
    <property type="term" value="F:potassium:proton antiporter activity"/>
    <property type="evidence" value="ECO:0007669"/>
    <property type="project" value="TreeGrafter"/>
</dbReference>
<feature type="transmembrane region" description="Helical" evidence="10">
    <location>
        <begin position="74"/>
        <end position="91"/>
    </location>
</feature>
<comment type="subcellular location">
    <subcellularLocation>
        <location evidence="1">Cell membrane</location>
        <topology evidence="1">Multi-pass membrane protein</topology>
    </subcellularLocation>
</comment>
<dbReference type="Pfam" id="PF00027">
    <property type="entry name" value="cNMP_binding"/>
    <property type="match status" value="1"/>
</dbReference>
<reference evidence="12 13" key="1">
    <citation type="submission" date="2017-04" db="EMBL/GenBank/DDBJ databases">
        <authorList>
            <person name="Afonso C.L."/>
            <person name="Miller P.J."/>
            <person name="Scott M.A."/>
            <person name="Spackman E."/>
            <person name="Goraichik I."/>
            <person name="Dimitrov K.M."/>
            <person name="Suarez D.L."/>
            <person name="Swayne D.E."/>
        </authorList>
    </citation>
    <scope>NUCLEOTIDE SEQUENCE [LARGE SCALE GENOMIC DNA]</scope>
    <source>
        <strain evidence="12 13">CGMCC 1.10972</strain>
    </source>
</reference>
<accession>A0A1W2AEH2</accession>
<dbReference type="CDD" id="cd00038">
    <property type="entry name" value="CAP_ED"/>
    <property type="match status" value="1"/>
</dbReference>
<dbReference type="RefSeq" id="WP_084409252.1">
    <property type="nucleotide sequence ID" value="NZ_FWXR01000004.1"/>
</dbReference>
<keyword evidence="6" id="KW-0915">Sodium</keyword>
<evidence type="ECO:0000256" key="4">
    <source>
        <dbReference type="ARBA" id="ARBA00022692"/>
    </source>
</evidence>
<evidence type="ECO:0000256" key="10">
    <source>
        <dbReference type="SAM" id="Phobius"/>
    </source>
</evidence>
<protein>
    <submittedName>
        <fullName evidence="12">Sodium/proton antiporter, CPA1 family</fullName>
    </submittedName>
</protein>
<feature type="transmembrane region" description="Helical" evidence="10">
    <location>
        <begin position="173"/>
        <end position="193"/>
    </location>
</feature>
<evidence type="ECO:0000256" key="3">
    <source>
        <dbReference type="ARBA" id="ARBA00022475"/>
    </source>
</evidence>
<evidence type="ECO:0000256" key="8">
    <source>
        <dbReference type="ARBA" id="ARBA00023136"/>
    </source>
</evidence>
<evidence type="ECO:0000256" key="9">
    <source>
        <dbReference type="ARBA" id="ARBA00023201"/>
    </source>
</evidence>
<dbReference type="SMART" id="SM00100">
    <property type="entry name" value="cNMP"/>
    <property type="match status" value="1"/>
</dbReference>
<dbReference type="PROSITE" id="PS00889">
    <property type="entry name" value="CNMP_BINDING_2"/>
    <property type="match status" value="1"/>
</dbReference>
<dbReference type="InterPro" id="IPR014710">
    <property type="entry name" value="RmlC-like_jellyroll"/>
</dbReference>
<proteinExistence type="predicted"/>
<keyword evidence="9" id="KW-0739">Sodium transport</keyword>
<feature type="transmembrane region" description="Helical" evidence="10">
    <location>
        <begin position="384"/>
        <end position="406"/>
    </location>
</feature>
<evidence type="ECO:0000256" key="7">
    <source>
        <dbReference type="ARBA" id="ARBA00023065"/>
    </source>
</evidence>
<keyword evidence="2" id="KW-0813">Transport</keyword>
<evidence type="ECO:0000259" key="11">
    <source>
        <dbReference type="PROSITE" id="PS50042"/>
    </source>
</evidence>
<keyword evidence="5 10" id="KW-1133">Transmembrane helix</keyword>
<dbReference type="InterPro" id="IPR018488">
    <property type="entry name" value="cNMP-bd_CS"/>
</dbReference>
<dbReference type="SUPFAM" id="SSF51206">
    <property type="entry name" value="cAMP-binding domain-like"/>
    <property type="match status" value="1"/>
</dbReference>
<dbReference type="Proteomes" id="UP000192656">
    <property type="component" value="Unassembled WGS sequence"/>
</dbReference>
<organism evidence="12 13">
    <name type="scientific">Fulvimarina manganoxydans</name>
    <dbReference type="NCBI Taxonomy" id="937218"/>
    <lineage>
        <taxon>Bacteria</taxon>
        <taxon>Pseudomonadati</taxon>
        <taxon>Pseudomonadota</taxon>
        <taxon>Alphaproteobacteria</taxon>
        <taxon>Hyphomicrobiales</taxon>
        <taxon>Aurantimonadaceae</taxon>
        <taxon>Fulvimarina</taxon>
    </lineage>
</organism>
<feature type="transmembrane region" description="Helical" evidence="10">
    <location>
        <begin position="199"/>
        <end position="224"/>
    </location>
</feature>
<feature type="transmembrane region" description="Helical" evidence="10">
    <location>
        <begin position="103"/>
        <end position="123"/>
    </location>
</feature>
<evidence type="ECO:0000313" key="13">
    <source>
        <dbReference type="Proteomes" id="UP000192656"/>
    </source>
</evidence>
<feature type="transmembrane region" description="Helical" evidence="10">
    <location>
        <begin position="319"/>
        <end position="345"/>
    </location>
</feature>
<dbReference type="Pfam" id="PF00999">
    <property type="entry name" value="Na_H_Exchanger"/>
    <property type="match status" value="1"/>
</dbReference>
<dbReference type="GO" id="GO:0098719">
    <property type="term" value="P:sodium ion import across plasma membrane"/>
    <property type="evidence" value="ECO:0007669"/>
    <property type="project" value="TreeGrafter"/>
</dbReference>
<keyword evidence="13" id="KW-1185">Reference proteome</keyword>
<feature type="transmembrane region" description="Helical" evidence="10">
    <location>
        <begin position="255"/>
        <end position="276"/>
    </location>
</feature>
<dbReference type="GO" id="GO:0005886">
    <property type="term" value="C:plasma membrane"/>
    <property type="evidence" value="ECO:0007669"/>
    <property type="project" value="UniProtKB-SubCell"/>
</dbReference>
<dbReference type="STRING" id="937218.SAMN06297251_104119"/>
<keyword evidence="3" id="KW-1003">Cell membrane</keyword>
<feature type="transmembrane region" description="Helical" evidence="10">
    <location>
        <begin position="231"/>
        <end position="249"/>
    </location>
</feature>
<dbReference type="PANTHER" id="PTHR10110:SF86">
    <property type="entry name" value="SODIUM_HYDROGEN EXCHANGER 7"/>
    <property type="match status" value="1"/>
</dbReference>
<dbReference type="Gene3D" id="6.10.140.1330">
    <property type="match status" value="1"/>
</dbReference>
<evidence type="ECO:0000256" key="5">
    <source>
        <dbReference type="ARBA" id="ARBA00022989"/>
    </source>
</evidence>
<keyword evidence="8 10" id="KW-0472">Membrane</keyword>
<dbReference type="InterPro" id="IPR006153">
    <property type="entry name" value="Cation/H_exchanger_TM"/>
</dbReference>
<evidence type="ECO:0000256" key="2">
    <source>
        <dbReference type="ARBA" id="ARBA00022448"/>
    </source>
</evidence>
<dbReference type="PANTHER" id="PTHR10110">
    <property type="entry name" value="SODIUM/HYDROGEN EXCHANGER"/>
    <property type="match status" value="1"/>
</dbReference>
<dbReference type="AlphaFoldDB" id="A0A1W2AEH2"/>
<dbReference type="GO" id="GO:0051453">
    <property type="term" value="P:regulation of intracellular pH"/>
    <property type="evidence" value="ECO:0007669"/>
    <property type="project" value="TreeGrafter"/>
</dbReference>
<dbReference type="InterPro" id="IPR018490">
    <property type="entry name" value="cNMP-bd_dom_sf"/>
</dbReference>
<evidence type="ECO:0000256" key="1">
    <source>
        <dbReference type="ARBA" id="ARBA00004651"/>
    </source>
</evidence>
<feature type="domain" description="Cyclic nucleotide-binding" evidence="11">
    <location>
        <begin position="705"/>
        <end position="809"/>
    </location>
</feature>
<dbReference type="InterPro" id="IPR018422">
    <property type="entry name" value="Cation/H_exchanger_CPA1"/>
</dbReference>
<dbReference type="PROSITE" id="PS50042">
    <property type="entry name" value="CNMP_BINDING_3"/>
    <property type="match status" value="1"/>
</dbReference>
<feature type="transmembrane region" description="Helical" evidence="10">
    <location>
        <begin position="288"/>
        <end position="307"/>
    </location>
</feature>
<evidence type="ECO:0000313" key="12">
    <source>
        <dbReference type="EMBL" id="SMC59024.1"/>
    </source>
</evidence>
<keyword evidence="7" id="KW-0406">Ion transport</keyword>
<name>A0A1W2AEH2_9HYPH</name>
<feature type="transmembrane region" description="Helical" evidence="10">
    <location>
        <begin position="129"/>
        <end position="152"/>
    </location>
</feature>
<keyword evidence="4 10" id="KW-0812">Transmembrane</keyword>
<dbReference type="GO" id="GO:0015385">
    <property type="term" value="F:sodium:proton antiporter activity"/>
    <property type="evidence" value="ECO:0007669"/>
    <property type="project" value="InterPro"/>
</dbReference>
<evidence type="ECO:0000256" key="6">
    <source>
        <dbReference type="ARBA" id="ARBA00023053"/>
    </source>
</evidence>
<dbReference type="OrthoDB" id="9809206at2"/>